<keyword evidence="7" id="KW-1185">Reference proteome</keyword>
<name>A0AAD3HAE6_9STRA</name>
<keyword evidence="4 5" id="KW-0472">Membrane</keyword>
<evidence type="ECO:0000256" key="3">
    <source>
        <dbReference type="ARBA" id="ARBA00022989"/>
    </source>
</evidence>
<dbReference type="GO" id="GO:0005886">
    <property type="term" value="C:plasma membrane"/>
    <property type="evidence" value="ECO:0007669"/>
    <property type="project" value="TreeGrafter"/>
</dbReference>
<dbReference type="AlphaFoldDB" id="A0AAD3HAE6"/>
<keyword evidence="2 5" id="KW-0812">Transmembrane</keyword>
<feature type="transmembrane region" description="Helical" evidence="5">
    <location>
        <begin position="157"/>
        <end position="180"/>
    </location>
</feature>
<comment type="subcellular location">
    <subcellularLocation>
        <location evidence="1">Membrane</location>
        <topology evidence="1">Multi-pass membrane protein</topology>
    </subcellularLocation>
</comment>
<evidence type="ECO:0000256" key="4">
    <source>
        <dbReference type="ARBA" id="ARBA00023136"/>
    </source>
</evidence>
<feature type="transmembrane region" description="Helical" evidence="5">
    <location>
        <begin position="53"/>
        <end position="76"/>
    </location>
</feature>
<reference evidence="6 7" key="1">
    <citation type="journal article" date="2021" name="Sci. Rep.">
        <title>The genome of the diatom Chaetoceros tenuissimus carries an ancient integrated fragment of an extant virus.</title>
        <authorList>
            <person name="Hongo Y."/>
            <person name="Kimura K."/>
            <person name="Takaki Y."/>
            <person name="Yoshida Y."/>
            <person name="Baba S."/>
            <person name="Kobayashi G."/>
            <person name="Nagasaki K."/>
            <person name="Hano T."/>
            <person name="Tomaru Y."/>
        </authorList>
    </citation>
    <scope>NUCLEOTIDE SEQUENCE [LARGE SCALE GENOMIC DNA]</scope>
    <source>
        <strain evidence="6 7">NIES-3715</strain>
    </source>
</reference>
<evidence type="ECO:0000313" key="6">
    <source>
        <dbReference type="EMBL" id="GFH56131.1"/>
    </source>
</evidence>
<evidence type="ECO:0000256" key="5">
    <source>
        <dbReference type="SAM" id="Phobius"/>
    </source>
</evidence>
<comment type="caution">
    <text evidence="6">The sequence shown here is derived from an EMBL/GenBank/DDBJ whole genome shotgun (WGS) entry which is preliminary data.</text>
</comment>
<feature type="transmembrane region" description="Helical" evidence="5">
    <location>
        <begin position="96"/>
        <end position="114"/>
    </location>
</feature>
<proteinExistence type="predicted"/>
<dbReference type="PANTHER" id="PTHR23112">
    <property type="entry name" value="G PROTEIN-COUPLED RECEPTOR 157-RELATED"/>
    <property type="match status" value="1"/>
</dbReference>
<feature type="transmembrane region" description="Helical" evidence="5">
    <location>
        <begin position="192"/>
        <end position="210"/>
    </location>
</feature>
<protein>
    <submittedName>
        <fullName evidence="6">Uncharacterized protein</fullName>
    </submittedName>
</protein>
<sequence length="363" mass="41095">MSNFALTNRIIFFMSIWDAIASLCYAVTTLPMPSDVVYDYAGPSFGNTKTCEAQSFILLVAAGFILMSNILLNIYYLCTIRYNVKQESFQKYAEPIFLMVAIPLSLMTPIHFAMKEALNPSPYYSFCLIGVYPSECLTNNEIECLRGDQDTDFQSRYFAAIPIGIQISVLIFTMLLIIYSTCIKNNDSEEKAAVALQAFMYICACFLPWGSTALNAFTNTNFANLCFLVFGPLQGFFNLLIFVYHKVYAYKNFNNFLYTTDVIKIFLTSPEKFKDQYVSGIENIEIRNQSLKIRDIHFKSQDCDEDEFHSNDGIPSRAASRKLVEGAIASIDLSIEPSSARDVEHFLDKNLDISLEDGTKQQS</sequence>
<dbReference type="PANTHER" id="PTHR23112:SF0">
    <property type="entry name" value="TRANSMEMBRANE PROTEIN 116"/>
    <property type="match status" value="1"/>
</dbReference>
<dbReference type="GO" id="GO:0007189">
    <property type="term" value="P:adenylate cyclase-activating G protein-coupled receptor signaling pathway"/>
    <property type="evidence" value="ECO:0007669"/>
    <property type="project" value="TreeGrafter"/>
</dbReference>
<keyword evidence="3 5" id="KW-1133">Transmembrane helix</keyword>
<gene>
    <name evidence="6" type="ORF">CTEN210_12607</name>
</gene>
<dbReference type="Proteomes" id="UP001054902">
    <property type="component" value="Unassembled WGS sequence"/>
</dbReference>
<dbReference type="EMBL" id="BLLK01000051">
    <property type="protein sequence ID" value="GFH56131.1"/>
    <property type="molecule type" value="Genomic_DNA"/>
</dbReference>
<organism evidence="6 7">
    <name type="scientific">Chaetoceros tenuissimus</name>
    <dbReference type="NCBI Taxonomy" id="426638"/>
    <lineage>
        <taxon>Eukaryota</taxon>
        <taxon>Sar</taxon>
        <taxon>Stramenopiles</taxon>
        <taxon>Ochrophyta</taxon>
        <taxon>Bacillariophyta</taxon>
        <taxon>Coscinodiscophyceae</taxon>
        <taxon>Chaetocerotophycidae</taxon>
        <taxon>Chaetocerotales</taxon>
        <taxon>Chaetocerotaceae</taxon>
        <taxon>Chaetoceros</taxon>
    </lineage>
</organism>
<feature type="transmembrane region" description="Helical" evidence="5">
    <location>
        <begin position="12"/>
        <end position="33"/>
    </location>
</feature>
<evidence type="ECO:0000256" key="1">
    <source>
        <dbReference type="ARBA" id="ARBA00004141"/>
    </source>
</evidence>
<feature type="transmembrane region" description="Helical" evidence="5">
    <location>
        <begin position="222"/>
        <end position="244"/>
    </location>
</feature>
<evidence type="ECO:0000256" key="2">
    <source>
        <dbReference type="ARBA" id="ARBA00022692"/>
    </source>
</evidence>
<dbReference type="Gene3D" id="1.20.1070.10">
    <property type="entry name" value="Rhodopsin 7-helix transmembrane proteins"/>
    <property type="match status" value="1"/>
</dbReference>
<accession>A0AAD3HAE6</accession>
<evidence type="ECO:0000313" key="7">
    <source>
        <dbReference type="Proteomes" id="UP001054902"/>
    </source>
</evidence>
<dbReference type="GO" id="GO:0004930">
    <property type="term" value="F:G protein-coupled receptor activity"/>
    <property type="evidence" value="ECO:0007669"/>
    <property type="project" value="TreeGrafter"/>
</dbReference>